<protein>
    <submittedName>
        <fullName evidence="3">Nucleic acid-binding protein contains PIN domain</fullName>
    </submittedName>
</protein>
<dbReference type="CDD" id="cd09873">
    <property type="entry name" value="PIN_Pae0151-like"/>
    <property type="match status" value="1"/>
</dbReference>
<gene>
    <name evidence="3" type="ORF">BROSI_A2266</name>
</gene>
<dbReference type="InterPro" id="IPR051619">
    <property type="entry name" value="TypeII_TA_RNase_PINc/VapC"/>
</dbReference>
<organism evidence="3 4">
    <name type="scientific">Candidatus Brocadia sinica JPN1</name>
    <dbReference type="NCBI Taxonomy" id="1197129"/>
    <lineage>
        <taxon>Bacteria</taxon>
        <taxon>Pseudomonadati</taxon>
        <taxon>Planctomycetota</taxon>
        <taxon>Candidatus Brocadiia</taxon>
        <taxon>Candidatus Brocadiales</taxon>
        <taxon>Candidatus Brocadiaceae</taxon>
        <taxon>Candidatus Brocadia</taxon>
    </lineage>
</organism>
<dbReference type="InterPro" id="IPR002716">
    <property type="entry name" value="PIN_dom"/>
</dbReference>
<comment type="caution">
    <text evidence="3">The sequence shown here is derived from an EMBL/GenBank/DDBJ whole genome shotgun (WGS) entry which is preliminary data.</text>
</comment>
<dbReference type="InterPro" id="IPR044153">
    <property type="entry name" value="PIN_Pae0151-like"/>
</dbReference>
<dbReference type="InterPro" id="IPR029060">
    <property type="entry name" value="PIN-like_dom_sf"/>
</dbReference>
<sequence>MKIFVPDASIILKWVLEDGESNRDNATALLRGWVEQEHEFVVPSLWLYEVGNVLGIKRSKDAEKIVGILLEYEFKEMKITKDVTSIAFALMKEYRGATFYDTIYHAVAIRNKGAMVTADKTYYDMAKDKGSILLL</sequence>
<proteinExistence type="predicted"/>
<reference evidence="4" key="1">
    <citation type="journal article" date="2015" name="Genome Announc.">
        <title>Draft Genome Sequence of an Anaerobic Ammonium-Oxidizing Bacterium, "Candidatus Brocadia sinica".</title>
        <authorList>
            <person name="Oshiki M."/>
            <person name="Shinyako-Hata K."/>
            <person name="Satoh H."/>
            <person name="Okabe S."/>
        </authorList>
    </citation>
    <scope>NUCLEOTIDE SEQUENCE [LARGE SCALE GENOMIC DNA]</scope>
    <source>
        <strain evidence="4">JPN1</strain>
    </source>
</reference>
<accession>A0ABQ0JYB7</accession>
<dbReference type="Pfam" id="PF01850">
    <property type="entry name" value="PIN"/>
    <property type="match status" value="1"/>
</dbReference>
<dbReference type="RefSeq" id="WP_052563823.1">
    <property type="nucleotide sequence ID" value="NZ_BAFN01000001.1"/>
</dbReference>
<dbReference type="EMBL" id="BAFN01000001">
    <property type="protein sequence ID" value="GAN33732.1"/>
    <property type="molecule type" value="Genomic_DNA"/>
</dbReference>
<evidence type="ECO:0000259" key="2">
    <source>
        <dbReference type="Pfam" id="PF01850"/>
    </source>
</evidence>
<dbReference type="SUPFAM" id="SSF88723">
    <property type="entry name" value="PIN domain-like"/>
    <property type="match status" value="1"/>
</dbReference>
<feature type="domain" description="PIN" evidence="2">
    <location>
        <begin position="5"/>
        <end position="127"/>
    </location>
</feature>
<keyword evidence="4" id="KW-1185">Reference proteome</keyword>
<evidence type="ECO:0000256" key="1">
    <source>
        <dbReference type="ARBA" id="ARBA00022842"/>
    </source>
</evidence>
<dbReference type="Proteomes" id="UP000032309">
    <property type="component" value="Unassembled WGS sequence"/>
</dbReference>
<name>A0ABQ0JYB7_9BACT</name>
<dbReference type="PANTHER" id="PTHR35901">
    <property type="entry name" value="RIBONUCLEASE VAPC3"/>
    <property type="match status" value="1"/>
</dbReference>
<dbReference type="Gene3D" id="3.40.50.1010">
    <property type="entry name" value="5'-nuclease"/>
    <property type="match status" value="1"/>
</dbReference>
<dbReference type="PANTHER" id="PTHR35901:SF1">
    <property type="entry name" value="EXONUCLEASE VAPC9"/>
    <property type="match status" value="1"/>
</dbReference>
<evidence type="ECO:0000313" key="3">
    <source>
        <dbReference type="EMBL" id="GAN33732.1"/>
    </source>
</evidence>
<keyword evidence="1" id="KW-0460">Magnesium</keyword>
<evidence type="ECO:0000313" key="4">
    <source>
        <dbReference type="Proteomes" id="UP000032309"/>
    </source>
</evidence>